<feature type="signal peptide" evidence="1">
    <location>
        <begin position="1"/>
        <end position="25"/>
    </location>
</feature>
<dbReference type="EMBL" id="CP021965">
    <property type="protein sequence ID" value="AWV31422.1"/>
    <property type="molecule type" value="Genomic_DNA"/>
</dbReference>
<protein>
    <recommendedName>
        <fullName evidence="4">Lipoprotein</fullName>
    </recommendedName>
</protein>
<evidence type="ECO:0000313" key="3">
    <source>
        <dbReference type="Proteomes" id="UP000249163"/>
    </source>
</evidence>
<name>A0A1R0Z1B3_9BACL</name>
<accession>A0A1R0Z1B3</accession>
<evidence type="ECO:0000313" key="2">
    <source>
        <dbReference type="EMBL" id="AWV31422.1"/>
    </source>
</evidence>
<evidence type="ECO:0000256" key="1">
    <source>
        <dbReference type="SAM" id="SignalP"/>
    </source>
</evidence>
<dbReference type="AlphaFoldDB" id="A0A1R0Z1B3"/>
<dbReference type="PROSITE" id="PS51257">
    <property type="entry name" value="PROKAR_LIPOPROTEIN"/>
    <property type="match status" value="1"/>
</dbReference>
<keyword evidence="1" id="KW-0732">Signal</keyword>
<evidence type="ECO:0008006" key="4">
    <source>
        <dbReference type="Google" id="ProtNLM"/>
    </source>
</evidence>
<gene>
    <name evidence="2" type="ORF">CD191_01605</name>
</gene>
<feature type="chain" id="PRO_5043149170" description="Lipoprotein" evidence="1">
    <location>
        <begin position="26"/>
        <end position="255"/>
    </location>
</feature>
<sequence length="255" mass="28725">MPFTKIQMVTGLFLCTLLISACNNAATPPKNNTPDTNNKIIQINSDRYTLPLRDQNTEQYNYAVKTSAGIVWLPAPKMNIAPGTEENPFYFPTEPFTFYLSSPNEKSLAVEKSKKLLTLPLNDGDAVLVVSSVFGLDDYILYHTFSIFTDGAQPIREQAWVMKVDDPTSNKEIAQFHSSGGKFYSYAVDEKEELYLSVSILPGNADGSYSYEVYIYNLLTGNKEKINDYSLNPSSPDSIQFNYNDKKYSYKLQSK</sequence>
<dbReference type="Proteomes" id="UP000249163">
    <property type="component" value="Chromosome"/>
</dbReference>
<dbReference type="RefSeq" id="WP_076203376.1">
    <property type="nucleotide sequence ID" value="NZ_CP021965.1"/>
</dbReference>
<organism evidence="2 3">
    <name type="scientific">Paenibacillus odorifer</name>
    <dbReference type="NCBI Taxonomy" id="189426"/>
    <lineage>
        <taxon>Bacteria</taxon>
        <taxon>Bacillati</taxon>
        <taxon>Bacillota</taxon>
        <taxon>Bacilli</taxon>
        <taxon>Bacillales</taxon>
        <taxon>Paenibacillaceae</taxon>
        <taxon>Paenibacillus</taxon>
    </lineage>
</organism>
<dbReference type="OrthoDB" id="2666863at2"/>
<reference evidence="2 3" key="1">
    <citation type="submission" date="2017-06" db="EMBL/GenBank/DDBJ databases">
        <title>Complete genome sequence of Paenibacillus odorifer CBA7130.</title>
        <authorList>
            <person name="Nam Y.-D."/>
            <person name="Kang J."/>
            <person name="Chung W.-H."/>
        </authorList>
    </citation>
    <scope>NUCLEOTIDE SEQUENCE [LARGE SCALE GENOMIC DNA]</scope>
    <source>
        <strain evidence="2 3">CBA7130</strain>
    </source>
</reference>
<proteinExistence type="predicted"/>